<keyword evidence="4" id="KW-1185">Reference proteome</keyword>
<comment type="caution">
    <text evidence="3">The sequence shown here is derived from an EMBL/GenBank/DDBJ whole genome shotgun (WGS) entry which is preliminary data.</text>
</comment>
<evidence type="ECO:0000313" key="4">
    <source>
        <dbReference type="Proteomes" id="UP000272015"/>
    </source>
</evidence>
<organism evidence="3 4">
    <name type="scientific">Cryobacterium melibiosiphilum</name>
    <dbReference type="NCBI Taxonomy" id="995039"/>
    <lineage>
        <taxon>Bacteria</taxon>
        <taxon>Bacillati</taxon>
        <taxon>Actinomycetota</taxon>
        <taxon>Actinomycetes</taxon>
        <taxon>Micrococcales</taxon>
        <taxon>Microbacteriaceae</taxon>
        <taxon>Cryobacterium</taxon>
    </lineage>
</organism>
<name>A0A3A5MDZ3_9MICO</name>
<feature type="compositionally biased region" description="Low complexity" evidence="1">
    <location>
        <begin position="14"/>
        <end position="29"/>
    </location>
</feature>
<gene>
    <name evidence="3" type="ORF">D6T64_16125</name>
</gene>
<protein>
    <recommendedName>
        <fullName evidence="5">Septum formation-related domain-containing protein</fullName>
    </recommendedName>
</protein>
<keyword evidence="2" id="KW-0472">Membrane</keyword>
<evidence type="ECO:0000256" key="1">
    <source>
        <dbReference type="SAM" id="MobiDB-lite"/>
    </source>
</evidence>
<keyword evidence="2" id="KW-0812">Transmembrane</keyword>
<evidence type="ECO:0000256" key="2">
    <source>
        <dbReference type="SAM" id="Phobius"/>
    </source>
</evidence>
<dbReference type="Proteomes" id="UP000272015">
    <property type="component" value="Unassembled WGS sequence"/>
</dbReference>
<dbReference type="EMBL" id="QZVS01000092">
    <property type="protein sequence ID" value="RJT86971.1"/>
    <property type="molecule type" value="Genomic_DNA"/>
</dbReference>
<sequence>MVSAWAPSTDAGDPAAPVVEAASVIAPEPAVEPEPEPESRPETLSEPAEGDAPTEVITPPAVDAPTAVMPKPLEPPVTRARAVDASEAAPVAALRHSSGRRVGIESKRPHTLVWVLAGIVVVIVLVGLFFVGQRLGGGAPVAVATPMSTPSATPTPTPTPTAAAEVTAMQSAGVHPWNTLFGGECLEPYDSPWAEEFTVVDCAAAHTAQLVFRGTFDGDAATPFPGEAELAAQINVLCSAVGLIDLTAAATLADVQVQGSYPVTDEQWTAGERHYYCFVSRSSGGPLTATLAGPGPTA</sequence>
<proteinExistence type="predicted"/>
<keyword evidence="2" id="KW-1133">Transmembrane helix</keyword>
<evidence type="ECO:0000313" key="3">
    <source>
        <dbReference type="EMBL" id="RJT86971.1"/>
    </source>
</evidence>
<feature type="region of interest" description="Disordered" evidence="1">
    <location>
        <begin position="1"/>
        <end position="70"/>
    </location>
</feature>
<feature type="transmembrane region" description="Helical" evidence="2">
    <location>
        <begin position="111"/>
        <end position="131"/>
    </location>
</feature>
<accession>A0A3A5MDZ3</accession>
<evidence type="ECO:0008006" key="5">
    <source>
        <dbReference type="Google" id="ProtNLM"/>
    </source>
</evidence>
<dbReference type="AlphaFoldDB" id="A0A3A5MDZ3"/>
<reference evidence="3 4" key="1">
    <citation type="submission" date="2018-09" db="EMBL/GenBank/DDBJ databases">
        <title>Novel species of Cryobacterium.</title>
        <authorList>
            <person name="Liu Q."/>
            <person name="Xin Y.-H."/>
        </authorList>
    </citation>
    <scope>NUCLEOTIDE SEQUENCE [LARGE SCALE GENOMIC DNA]</scope>
    <source>
        <strain evidence="3 4">Hh39</strain>
    </source>
</reference>